<evidence type="ECO:0000313" key="4">
    <source>
        <dbReference type="EMBL" id="KOO28367.1"/>
    </source>
</evidence>
<feature type="coiled-coil region" evidence="1">
    <location>
        <begin position="305"/>
        <end position="332"/>
    </location>
</feature>
<dbReference type="InterPro" id="IPR036514">
    <property type="entry name" value="SGNH_hydro_sf"/>
</dbReference>
<reference evidence="5" key="1">
    <citation type="journal article" date="2015" name="PLoS Genet.">
        <title>Genome Sequence and Transcriptome Analyses of Chrysochromulina tobin: Metabolic Tools for Enhanced Algal Fitness in the Prominent Order Prymnesiales (Haptophyceae).</title>
        <authorList>
            <person name="Hovde B.T."/>
            <person name="Deodato C.R."/>
            <person name="Hunsperger H.M."/>
            <person name="Ryken S.A."/>
            <person name="Yost W."/>
            <person name="Jha R.K."/>
            <person name="Patterson J."/>
            <person name="Monnat R.J. Jr."/>
            <person name="Barlow S.B."/>
            <person name="Starkenburg S.R."/>
            <person name="Cattolico R.A."/>
        </authorList>
    </citation>
    <scope>NUCLEOTIDE SEQUENCE</scope>
    <source>
        <strain evidence="5">CCMP291</strain>
    </source>
</reference>
<dbReference type="OrthoDB" id="413726at2759"/>
<evidence type="ECO:0000256" key="2">
    <source>
        <dbReference type="SAM" id="MobiDB-lite"/>
    </source>
</evidence>
<dbReference type="SUPFAM" id="SSF52266">
    <property type="entry name" value="SGNH hydrolase"/>
    <property type="match status" value="1"/>
</dbReference>
<keyword evidence="5" id="KW-1185">Reference proteome</keyword>
<evidence type="ECO:0000313" key="5">
    <source>
        <dbReference type="Proteomes" id="UP000037460"/>
    </source>
</evidence>
<organism evidence="4 5">
    <name type="scientific">Chrysochromulina tobinii</name>
    <dbReference type="NCBI Taxonomy" id="1460289"/>
    <lineage>
        <taxon>Eukaryota</taxon>
        <taxon>Haptista</taxon>
        <taxon>Haptophyta</taxon>
        <taxon>Prymnesiophyceae</taxon>
        <taxon>Prymnesiales</taxon>
        <taxon>Chrysochromulinaceae</taxon>
        <taxon>Chrysochromulina</taxon>
    </lineage>
</organism>
<sequence>MGYRPRVTKWLEALGARGGVRVEEVPAFCGNCGSKVLAFMVADWVVSRRPHLVFVELAINDGDTLLETEDSEGVGSALEGIVRHVRDALPRCELCLLYMFVRDDLPLHQRTGSKAWTENDEPSAAIMYHETVPRLHDRVAERYGVPSVRLAPLMSRLASDERQLVFRDDCHLSDAGAALTAAAVCAAVDSMRTMAEHHELAVFPGGMESKTEITLLTTMAKEGHKRRLASERKKEAERQLEAAKLRKAEQDAKTRLRHEEAARYTQQQRLWWDDEVIHQIAVSKNNYFLEEVDRIKEIGDHDKKILKETKQIAKVEQLIREKQERFDAAIKERQKRAKEKEDDKFMKEKKSQRETAAESHRQIDYAVKSEMALQTKVLSAEEAKKQAERAARGETERKLTERQRQEWVDEKVRQKALDIVEEKKLFKMDETIRADYKAGRKALKQLRRKQGSDKMLQQMEESKMLEQMEREKMLADKKAFRAKTRAKSAETVVLKEAAVRLEEERLAANALWDAQRQIEDMKLAKSREHAAHETLAQVTKTHKRDKLAPSRTGYEARMRKIFGTPGSSDEVDMGTNLMFITRAM</sequence>
<comment type="caution">
    <text evidence="4">The sequence shown here is derived from an EMBL/GenBank/DDBJ whole genome shotgun (WGS) entry which is preliminary data.</text>
</comment>
<name>A0A0M0JPZ5_9EUKA</name>
<dbReference type="Gene3D" id="3.40.50.1110">
    <property type="entry name" value="SGNH hydrolase"/>
    <property type="match status" value="1"/>
</dbReference>
<feature type="domain" description="SGNH hydrolase-type esterase" evidence="3">
    <location>
        <begin position="8"/>
        <end position="178"/>
    </location>
</feature>
<proteinExistence type="predicted"/>
<gene>
    <name evidence="4" type="ORF">Ctob_008692</name>
</gene>
<feature type="coiled-coil region" evidence="1">
    <location>
        <begin position="370"/>
        <end position="397"/>
    </location>
</feature>
<dbReference type="EMBL" id="JWZX01002578">
    <property type="protein sequence ID" value="KOO28367.1"/>
    <property type="molecule type" value="Genomic_DNA"/>
</dbReference>
<evidence type="ECO:0000256" key="1">
    <source>
        <dbReference type="SAM" id="Coils"/>
    </source>
</evidence>
<dbReference type="Pfam" id="PF13472">
    <property type="entry name" value="Lipase_GDSL_2"/>
    <property type="match status" value="1"/>
</dbReference>
<accession>A0A0M0JPZ5</accession>
<feature type="coiled-coil region" evidence="1">
    <location>
        <begin position="226"/>
        <end position="253"/>
    </location>
</feature>
<evidence type="ECO:0000259" key="3">
    <source>
        <dbReference type="Pfam" id="PF13472"/>
    </source>
</evidence>
<protein>
    <submittedName>
        <fullName evidence="4">Acyl-thioesterase i</fullName>
    </submittedName>
</protein>
<feature type="region of interest" description="Disordered" evidence="2">
    <location>
        <begin position="333"/>
        <end position="361"/>
    </location>
</feature>
<dbReference type="AlphaFoldDB" id="A0A0M0JPZ5"/>
<keyword evidence="1" id="KW-0175">Coiled coil</keyword>
<dbReference type="InterPro" id="IPR013830">
    <property type="entry name" value="SGNH_hydro"/>
</dbReference>
<dbReference type="Proteomes" id="UP000037460">
    <property type="component" value="Unassembled WGS sequence"/>
</dbReference>